<name>A0A173XEZ4_9CLOT</name>
<protein>
    <recommendedName>
        <fullName evidence="3">LysM domain-containing protein</fullName>
    </recommendedName>
</protein>
<dbReference type="OrthoDB" id="2084813at2"/>
<reference evidence="1 2" key="1">
    <citation type="submission" date="2015-09" db="EMBL/GenBank/DDBJ databases">
        <authorList>
            <consortium name="Pathogen Informatics"/>
        </authorList>
    </citation>
    <scope>NUCLEOTIDE SEQUENCE [LARGE SCALE GENOMIC DNA]</scope>
    <source>
        <strain evidence="1 2">2789STDY5834856</strain>
    </source>
</reference>
<dbReference type="AlphaFoldDB" id="A0A173XEZ4"/>
<gene>
    <name evidence="1" type="ORF">ERS852471_00028</name>
</gene>
<dbReference type="EMBL" id="CYZX01000001">
    <property type="protein sequence ID" value="CUN50289.1"/>
    <property type="molecule type" value="Genomic_DNA"/>
</dbReference>
<dbReference type="PROSITE" id="PS51257">
    <property type="entry name" value="PROKAR_LIPOPROTEIN"/>
    <property type="match status" value="1"/>
</dbReference>
<evidence type="ECO:0000313" key="1">
    <source>
        <dbReference type="EMBL" id="CUN50289.1"/>
    </source>
</evidence>
<organism evidence="1 2">
    <name type="scientific">Clostridium disporicum</name>
    <dbReference type="NCBI Taxonomy" id="84024"/>
    <lineage>
        <taxon>Bacteria</taxon>
        <taxon>Bacillati</taxon>
        <taxon>Bacillota</taxon>
        <taxon>Clostridia</taxon>
        <taxon>Eubacteriales</taxon>
        <taxon>Clostridiaceae</taxon>
        <taxon>Clostridium</taxon>
    </lineage>
</organism>
<evidence type="ECO:0000313" key="2">
    <source>
        <dbReference type="Proteomes" id="UP000095594"/>
    </source>
</evidence>
<dbReference type="RefSeq" id="WP_055262706.1">
    <property type="nucleotide sequence ID" value="NZ_CABIXQ010000001.1"/>
</dbReference>
<accession>A0A173XEZ4</accession>
<sequence>MKILKMLLSTIFLITLIACTDKINDDDIKSIIDEPLVGYIYDDNTSRYINEDNGIWYIRENEKNIIPKEEFVEKNSIINSENFIIENRENSVWELSEIQEVIVEVKDTFYSLADESYSKHYRMDKDWYYEQVKKLNNLDDIDIIQWHEPFKLPIYIDSKE</sequence>
<dbReference type="Proteomes" id="UP000095594">
    <property type="component" value="Unassembled WGS sequence"/>
</dbReference>
<proteinExistence type="predicted"/>
<evidence type="ECO:0008006" key="3">
    <source>
        <dbReference type="Google" id="ProtNLM"/>
    </source>
</evidence>